<keyword evidence="1" id="KW-0238">DNA-binding</keyword>
<dbReference type="GO" id="GO:0003677">
    <property type="term" value="F:DNA binding"/>
    <property type="evidence" value="ECO:0007669"/>
    <property type="project" value="UniProtKB-KW"/>
</dbReference>
<dbReference type="InterPro" id="IPR010982">
    <property type="entry name" value="Lambda_DNA-bd_dom_sf"/>
</dbReference>
<accession>A0A2H0XBS1</accession>
<dbReference type="CDD" id="cd00093">
    <property type="entry name" value="HTH_XRE"/>
    <property type="match status" value="1"/>
</dbReference>
<dbReference type="GO" id="GO:0003700">
    <property type="term" value="F:DNA-binding transcription factor activity"/>
    <property type="evidence" value="ECO:0007669"/>
    <property type="project" value="TreeGrafter"/>
</dbReference>
<organism evidence="3 4">
    <name type="scientific">candidate division WWE3 bacterium CG08_land_8_20_14_0_20_41_10</name>
    <dbReference type="NCBI Taxonomy" id="1975085"/>
    <lineage>
        <taxon>Bacteria</taxon>
        <taxon>Katanobacteria</taxon>
    </lineage>
</organism>
<evidence type="ECO:0000313" key="3">
    <source>
        <dbReference type="EMBL" id="PIS22397.1"/>
    </source>
</evidence>
<evidence type="ECO:0000256" key="1">
    <source>
        <dbReference type="ARBA" id="ARBA00023125"/>
    </source>
</evidence>
<dbReference type="PANTHER" id="PTHR46797:SF1">
    <property type="entry name" value="METHYLPHOSPHONATE SYNTHASE"/>
    <property type="match status" value="1"/>
</dbReference>
<dbReference type="Proteomes" id="UP000231252">
    <property type="component" value="Unassembled WGS sequence"/>
</dbReference>
<evidence type="ECO:0000259" key="2">
    <source>
        <dbReference type="PROSITE" id="PS50943"/>
    </source>
</evidence>
<dbReference type="InterPro" id="IPR001387">
    <property type="entry name" value="Cro/C1-type_HTH"/>
</dbReference>
<evidence type="ECO:0000313" key="4">
    <source>
        <dbReference type="Proteomes" id="UP000231252"/>
    </source>
</evidence>
<dbReference type="SMART" id="SM00530">
    <property type="entry name" value="HTH_XRE"/>
    <property type="match status" value="1"/>
</dbReference>
<dbReference type="SUPFAM" id="SSF47413">
    <property type="entry name" value="lambda repressor-like DNA-binding domains"/>
    <property type="match status" value="1"/>
</dbReference>
<name>A0A2H0XBS1_UNCKA</name>
<protein>
    <recommendedName>
        <fullName evidence="2">HTH cro/C1-type domain-containing protein</fullName>
    </recommendedName>
</protein>
<dbReference type="AlphaFoldDB" id="A0A2H0XBS1"/>
<gene>
    <name evidence="3" type="ORF">COT50_02235</name>
</gene>
<dbReference type="InterPro" id="IPR050807">
    <property type="entry name" value="TransReg_Diox_bact_type"/>
</dbReference>
<dbReference type="Pfam" id="PF01381">
    <property type="entry name" value="HTH_3"/>
    <property type="match status" value="1"/>
</dbReference>
<dbReference type="Gene3D" id="1.10.260.40">
    <property type="entry name" value="lambda repressor-like DNA-binding domains"/>
    <property type="match status" value="1"/>
</dbReference>
<reference evidence="4" key="1">
    <citation type="submission" date="2017-09" db="EMBL/GenBank/DDBJ databases">
        <title>Depth-based differentiation of microbial function through sediment-hosted aquifers and enrichment of novel symbionts in the deep terrestrial subsurface.</title>
        <authorList>
            <person name="Probst A.J."/>
            <person name="Ladd B."/>
            <person name="Jarett J.K."/>
            <person name="Geller-Mcgrath D.E."/>
            <person name="Sieber C.M.K."/>
            <person name="Emerson J.B."/>
            <person name="Anantharaman K."/>
            <person name="Thomas B.C."/>
            <person name="Malmstrom R."/>
            <person name="Stieglmeier M."/>
            <person name="Klingl A."/>
            <person name="Woyke T."/>
            <person name="Ryan C.M."/>
            <person name="Banfield J.F."/>
        </authorList>
    </citation>
    <scope>NUCLEOTIDE SEQUENCE [LARGE SCALE GENOMIC DNA]</scope>
</reference>
<sequence>MHVCKQLRRLRCELNLSQERFGKRLGMSGKIISAYETGRCVPTVRVLRHVSDEFNVNFTEMSSDNRIYLNKRIAEIESSFEELKSVLEQMLSL</sequence>
<dbReference type="PROSITE" id="PS50943">
    <property type="entry name" value="HTH_CROC1"/>
    <property type="match status" value="1"/>
</dbReference>
<proteinExistence type="predicted"/>
<dbReference type="GO" id="GO:0005829">
    <property type="term" value="C:cytosol"/>
    <property type="evidence" value="ECO:0007669"/>
    <property type="project" value="TreeGrafter"/>
</dbReference>
<dbReference type="PANTHER" id="PTHR46797">
    <property type="entry name" value="HTH-TYPE TRANSCRIPTIONAL REGULATOR"/>
    <property type="match status" value="1"/>
</dbReference>
<dbReference type="EMBL" id="PEYU01000048">
    <property type="protein sequence ID" value="PIS22397.1"/>
    <property type="molecule type" value="Genomic_DNA"/>
</dbReference>
<feature type="domain" description="HTH cro/C1-type" evidence="2">
    <location>
        <begin position="7"/>
        <end position="61"/>
    </location>
</feature>
<comment type="caution">
    <text evidence="3">The sequence shown here is derived from an EMBL/GenBank/DDBJ whole genome shotgun (WGS) entry which is preliminary data.</text>
</comment>